<dbReference type="OMA" id="KLYMNRA"/>
<dbReference type="HOGENOM" id="CLU_1279129_0_0_1"/>
<accession>T1L1F8</accession>
<dbReference type="SUPFAM" id="SSF48452">
    <property type="entry name" value="TPR-like"/>
    <property type="match status" value="1"/>
</dbReference>
<evidence type="ECO:0000313" key="5">
    <source>
        <dbReference type="EnsemblMetazoa" id="tetur31g01610.1"/>
    </source>
</evidence>
<proteinExistence type="predicted"/>
<dbReference type="Pfam" id="PF00226">
    <property type="entry name" value="DnaJ"/>
    <property type="match status" value="1"/>
</dbReference>
<evidence type="ECO:0000256" key="3">
    <source>
        <dbReference type="PROSITE-ProRule" id="PRU00339"/>
    </source>
</evidence>
<dbReference type="PROSITE" id="PS00636">
    <property type="entry name" value="DNAJ_1"/>
    <property type="match status" value="1"/>
</dbReference>
<evidence type="ECO:0000256" key="1">
    <source>
        <dbReference type="ARBA" id="ARBA00022737"/>
    </source>
</evidence>
<organism evidence="5 6">
    <name type="scientific">Tetranychus urticae</name>
    <name type="common">Two-spotted spider mite</name>
    <dbReference type="NCBI Taxonomy" id="32264"/>
    <lineage>
        <taxon>Eukaryota</taxon>
        <taxon>Metazoa</taxon>
        <taxon>Ecdysozoa</taxon>
        <taxon>Arthropoda</taxon>
        <taxon>Chelicerata</taxon>
        <taxon>Arachnida</taxon>
        <taxon>Acari</taxon>
        <taxon>Acariformes</taxon>
        <taxon>Trombidiformes</taxon>
        <taxon>Prostigmata</taxon>
        <taxon>Eleutherengona</taxon>
        <taxon>Raphignathae</taxon>
        <taxon>Tetranychoidea</taxon>
        <taxon>Tetranychidae</taxon>
        <taxon>Tetranychus</taxon>
    </lineage>
</organism>
<feature type="repeat" description="TPR" evidence="3">
    <location>
        <begin position="124"/>
        <end position="157"/>
    </location>
</feature>
<dbReference type="eggNOG" id="KOG0550">
    <property type="taxonomic scope" value="Eukaryota"/>
</dbReference>
<dbReference type="KEGG" id="tut:107369305"/>
<dbReference type="STRING" id="32264.T1L1F8"/>
<reference evidence="6" key="1">
    <citation type="submission" date="2011-08" db="EMBL/GenBank/DDBJ databases">
        <authorList>
            <person name="Rombauts S."/>
        </authorList>
    </citation>
    <scope>NUCLEOTIDE SEQUENCE</scope>
    <source>
        <strain evidence="6">London</strain>
    </source>
</reference>
<keyword evidence="2 3" id="KW-0802">TPR repeat</keyword>
<dbReference type="InterPro" id="IPR011990">
    <property type="entry name" value="TPR-like_helical_dom_sf"/>
</dbReference>
<dbReference type="SMART" id="SM00271">
    <property type="entry name" value="DnaJ"/>
    <property type="match status" value="1"/>
</dbReference>
<dbReference type="EMBL" id="CAEY01000898">
    <property type="status" value="NOT_ANNOTATED_CDS"/>
    <property type="molecule type" value="Genomic_DNA"/>
</dbReference>
<evidence type="ECO:0000259" key="4">
    <source>
        <dbReference type="PROSITE" id="PS50076"/>
    </source>
</evidence>
<dbReference type="Gene3D" id="1.25.40.10">
    <property type="entry name" value="Tetratricopeptide repeat domain"/>
    <property type="match status" value="1"/>
</dbReference>
<dbReference type="PROSITE" id="PS50076">
    <property type="entry name" value="DNAJ_2"/>
    <property type="match status" value="1"/>
</dbReference>
<keyword evidence="6" id="KW-1185">Reference proteome</keyword>
<dbReference type="CDD" id="cd06257">
    <property type="entry name" value="DnaJ"/>
    <property type="match status" value="1"/>
</dbReference>
<dbReference type="InterPro" id="IPR018253">
    <property type="entry name" value="DnaJ_domain_CS"/>
</dbReference>
<protein>
    <recommendedName>
        <fullName evidence="4">J domain-containing protein</fullName>
    </recommendedName>
</protein>
<dbReference type="OrthoDB" id="765884at2759"/>
<dbReference type="PROSITE" id="PS50005">
    <property type="entry name" value="TPR"/>
    <property type="match status" value="1"/>
</dbReference>
<sequence length="420" mass="48693">MTKPETLDEENGPLAEARRYLSLGDFTLAQRSLQAAAQINCKSDEYQREMENCKTVIKADGDCLKSYGRKDYRAALFYANKALTTADKCNRLKLMKAECLALLKRYAESQDILTKLYQEDPKNPDIFYIKGMMLYYQDNVEKAFSSFTEALRLCPDHAKAQAAFKRAKLLRSKKEEGNVAYKADKLDEAHQIYTDCLTIDPLNTMTNAKLYFNRALVWAKKGEHKKAIEDCSNAIKNDEHYIKAYLKRAKLYLDSEMYEEAVREYDLVYKKDKTKEHKTLLEEAKLALKKSKRKDYYKILGVNKDASPDEIKKAYRKRALLHHPDRHSSASEDEKRTQETRFKELGEAYNILSDPKKRTRYDCGYDEDGSSYSEVSPNDIFRSFFTDMPTNFNGGFGGSSFPYNQTNFNNKNFQNNFSYI</sequence>
<dbReference type="Gene3D" id="1.10.287.110">
    <property type="entry name" value="DnaJ domain"/>
    <property type="match status" value="1"/>
</dbReference>
<reference evidence="5" key="2">
    <citation type="submission" date="2015-06" db="UniProtKB">
        <authorList>
            <consortium name="EnsemblMetazoa"/>
        </authorList>
    </citation>
    <scope>IDENTIFICATION</scope>
</reference>
<dbReference type="AlphaFoldDB" id="T1L1F8"/>
<dbReference type="Pfam" id="PF12895">
    <property type="entry name" value="ANAPC3"/>
    <property type="match status" value="1"/>
</dbReference>
<dbReference type="PANTHER" id="PTHR45188:SF2">
    <property type="entry name" value="DNAJ HOMOLOG SUBFAMILY C MEMBER 7"/>
    <property type="match status" value="1"/>
</dbReference>
<gene>
    <name evidence="5" type="primary">107369305</name>
</gene>
<dbReference type="Proteomes" id="UP000015104">
    <property type="component" value="Unassembled WGS sequence"/>
</dbReference>
<dbReference type="SUPFAM" id="SSF46565">
    <property type="entry name" value="Chaperone J-domain"/>
    <property type="match status" value="1"/>
</dbReference>
<dbReference type="PRINTS" id="PR00625">
    <property type="entry name" value="JDOMAIN"/>
</dbReference>
<evidence type="ECO:0000313" key="6">
    <source>
        <dbReference type="Proteomes" id="UP000015104"/>
    </source>
</evidence>
<dbReference type="SMART" id="SM00028">
    <property type="entry name" value="TPR"/>
    <property type="match status" value="5"/>
</dbReference>
<dbReference type="InterPro" id="IPR001623">
    <property type="entry name" value="DnaJ_domain"/>
</dbReference>
<evidence type="ECO:0000256" key="2">
    <source>
        <dbReference type="ARBA" id="ARBA00022803"/>
    </source>
</evidence>
<dbReference type="EnsemblMetazoa" id="tetur31g01610.1">
    <property type="protein sequence ID" value="tetur31g01610.1"/>
    <property type="gene ID" value="tetur31g01610"/>
</dbReference>
<name>T1L1F8_TETUR</name>
<dbReference type="InterPro" id="IPR036869">
    <property type="entry name" value="J_dom_sf"/>
</dbReference>
<dbReference type="InterPro" id="IPR019734">
    <property type="entry name" value="TPR_rpt"/>
</dbReference>
<dbReference type="PANTHER" id="PTHR45188">
    <property type="entry name" value="DNAJ PROTEIN P58IPK HOMOLOG"/>
    <property type="match status" value="1"/>
</dbReference>
<keyword evidence="1" id="KW-0677">Repeat</keyword>
<feature type="domain" description="J" evidence="4">
    <location>
        <begin position="295"/>
        <end position="365"/>
    </location>
</feature>